<accession>A0ABS6PAU2</accession>
<keyword evidence="4 6" id="KW-1133">Transmembrane helix</keyword>
<feature type="transmembrane region" description="Helical" evidence="6">
    <location>
        <begin position="32"/>
        <end position="52"/>
    </location>
</feature>
<feature type="transmembrane region" description="Helical" evidence="6">
    <location>
        <begin position="350"/>
        <end position="367"/>
    </location>
</feature>
<dbReference type="PANTHER" id="PTHR30250">
    <property type="entry name" value="PST FAMILY PREDICTED COLANIC ACID TRANSPORTER"/>
    <property type="match status" value="1"/>
</dbReference>
<protein>
    <submittedName>
        <fullName evidence="7">Phosphoribosylaminoimidazole carboxylase</fullName>
    </submittedName>
</protein>
<feature type="transmembrane region" description="Helical" evidence="6">
    <location>
        <begin position="165"/>
        <end position="183"/>
    </location>
</feature>
<sequence>MIFRLLLRGGSLGAKFLLVLAVTHYLGYEALGFYGVVVAASLIASKFYSAGFSSEINRLISVGGSSRRVIDKVLWLYLAVGLVLSLATVAVYSLFQSVPATPALIACVTLVLLTEHLSFEINAFVFSAQKATLGALLFFIKTGLWALLAVAGLMLGQVADITSVLWLWVVANVVVIVAGYAIVAKVHRGREEGTLAAATVWKAGLPFYLGTGLIALSQYAERFLIADLEPYANLGVYVYAWSAANTLQALSYAVVAVVGIPVLAKRFQADGQPFTVRQLFVNKWVMRSLAVSAVVAVLIYLFFNVVLDFVGAPVPRPDNGILGVLIVSFALRGVGDIVWGGLIASKNSRASLAGAAICLLVSVPVSYGLIKHYSIEGAAWGNVFAIVVQLGAIALLTRAGQAKRALAWG</sequence>
<feature type="transmembrane region" description="Helical" evidence="6">
    <location>
        <begin position="323"/>
        <end position="343"/>
    </location>
</feature>
<keyword evidence="5 6" id="KW-0472">Membrane</keyword>
<evidence type="ECO:0000256" key="4">
    <source>
        <dbReference type="ARBA" id="ARBA00022989"/>
    </source>
</evidence>
<evidence type="ECO:0000256" key="5">
    <source>
        <dbReference type="ARBA" id="ARBA00023136"/>
    </source>
</evidence>
<feature type="transmembrane region" description="Helical" evidence="6">
    <location>
        <begin position="284"/>
        <end position="303"/>
    </location>
</feature>
<evidence type="ECO:0000256" key="6">
    <source>
        <dbReference type="SAM" id="Phobius"/>
    </source>
</evidence>
<feature type="transmembrane region" description="Helical" evidence="6">
    <location>
        <begin position="379"/>
        <end position="397"/>
    </location>
</feature>
<feature type="transmembrane region" description="Helical" evidence="6">
    <location>
        <begin position="73"/>
        <end position="95"/>
    </location>
</feature>
<evidence type="ECO:0000313" key="8">
    <source>
        <dbReference type="Proteomes" id="UP000765224"/>
    </source>
</evidence>
<dbReference type="EMBL" id="JAHSTS010000001">
    <property type="protein sequence ID" value="MBV4457589.1"/>
    <property type="molecule type" value="Genomic_DNA"/>
</dbReference>
<evidence type="ECO:0000256" key="3">
    <source>
        <dbReference type="ARBA" id="ARBA00022692"/>
    </source>
</evidence>
<comment type="caution">
    <text evidence="7">The sequence shown here is derived from an EMBL/GenBank/DDBJ whole genome shotgun (WGS) entry which is preliminary data.</text>
</comment>
<feature type="transmembrane region" description="Helical" evidence="6">
    <location>
        <begin position="131"/>
        <end position="153"/>
    </location>
</feature>
<proteinExistence type="predicted"/>
<keyword evidence="3 6" id="KW-0812">Transmembrane</keyword>
<feature type="transmembrane region" description="Helical" evidence="6">
    <location>
        <begin position="101"/>
        <end position="119"/>
    </location>
</feature>
<keyword evidence="8" id="KW-1185">Reference proteome</keyword>
<dbReference type="RefSeq" id="WP_217891276.1">
    <property type="nucleotide sequence ID" value="NZ_JAHSTS010000001.1"/>
</dbReference>
<gene>
    <name evidence="7" type="ORF">KVG96_06460</name>
</gene>
<evidence type="ECO:0000256" key="1">
    <source>
        <dbReference type="ARBA" id="ARBA00004651"/>
    </source>
</evidence>
<organism evidence="7 8">
    <name type="scientific">Pseudomonas ekonensis</name>
    <dbReference type="NCBI Taxonomy" id="2842353"/>
    <lineage>
        <taxon>Bacteria</taxon>
        <taxon>Pseudomonadati</taxon>
        <taxon>Pseudomonadota</taxon>
        <taxon>Gammaproteobacteria</taxon>
        <taxon>Pseudomonadales</taxon>
        <taxon>Pseudomonadaceae</taxon>
        <taxon>Pseudomonas</taxon>
    </lineage>
</organism>
<feature type="transmembrane region" description="Helical" evidence="6">
    <location>
        <begin position="236"/>
        <end position="263"/>
    </location>
</feature>
<feature type="transmembrane region" description="Helical" evidence="6">
    <location>
        <begin position="5"/>
        <end position="26"/>
    </location>
</feature>
<evidence type="ECO:0000313" key="7">
    <source>
        <dbReference type="EMBL" id="MBV4457589.1"/>
    </source>
</evidence>
<feature type="transmembrane region" description="Helical" evidence="6">
    <location>
        <begin position="195"/>
        <end position="216"/>
    </location>
</feature>
<reference evidence="7 8" key="1">
    <citation type="submission" date="2021-06" db="EMBL/GenBank/DDBJ databases">
        <title>Updating the genus Pseudomonas: Description of 43 new species and partition of the Pseudomonas putida group.</title>
        <authorList>
            <person name="Girard L."/>
            <person name="Lood C."/>
            <person name="Vandamme P."/>
            <person name="Rokni-Zadeh H."/>
            <person name="Van Noort V."/>
            <person name="Hofte M."/>
            <person name="Lavigne R."/>
            <person name="De Mot R."/>
        </authorList>
    </citation>
    <scope>NUCLEOTIDE SEQUENCE [LARGE SCALE GENOMIC DNA]</scope>
    <source>
        <strain evidence="7 8">COR58</strain>
    </source>
</reference>
<keyword evidence="2" id="KW-1003">Cell membrane</keyword>
<comment type="subcellular location">
    <subcellularLocation>
        <location evidence="1">Cell membrane</location>
        <topology evidence="1">Multi-pass membrane protein</topology>
    </subcellularLocation>
</comment>
<dbReference type="PANTHER" id="PTHR30250:SF11">
    <property type="entry name" value="O-ANTIGEN TRANSPORTER-RELATED"/>
    <property type="match status" value="1"/>
</dbReference>
<dbReference type="Proteomes" id="UP000765224">
    <property type="component" value="Unassembled WGS sequence"/>
</dbReference>
<evidence type="ECO:0000256" key="2">
    <source>
        <dbReference type="ARBA" id="ARBA00022475"/>
    </source>
</evidence>
<name>A0ABS6PAU2_9PSED</name>
<dbReference type="InterPro" id="IPR050833">
    <property type="entry name" value="Poly_Biosynth_Transport"/>
</dbReference>